<dbReference type="Pfam" id="PF00534">
    <property type="entry name" value="Glycos_transf_1"/>
    <property type="match status" value="1"/>
</dbReference>
<evidence type="ECO:0000259" key="4">
    <source>
        <dbReference type="Pfam" id="PF13579"/>
    </source>
</evidence>
<dbReference type="Proteomes" id="UP001216558">
    <property type="component" value="Unassembled WGS sequence"/>
</dbReference>
<keyword evidence="1 5" id="KW-0328">Glycosyltransferase</keyword>
<dbReference type="RefSeq" id="WP_273678242.1">
    <property type="nucleotide sequence ID" value="NZ_JAQQXQ010000007.1"/>
</dbReference>
<keyword evidence="2 5" id="KW-0808">Transferase</keyword>
<proteinExistence type="predicted"/>
<comment type="caution">
    <text evidence="5">The sequence shown here is derived from an EMBL/GenBank/DDBJ whole genome shotgun (WGS) entry which is preliminary data.</text>
</comment>
<dbReference type="SUPFAM" id="SSF53756">
    <property type="entry name" value="UDP-Glycosyltransferase/glycogen phosphorylase"/>
    <property type="match status" value="1"/>
</dbReference>
<dbReference type="PANTHER" id="PTHR12526:SF510">
    <property type="entry name" value="D-INOSITOL 3-PHOSPHATE GLYCOSYLTRANSFERASE"/>
    <property type="match status" value="1"/>
</dbReference>
<dbReference type="Gene3D" id="3.40.50.2000">
    <property type="entry name" value="Glycogen Phosphorylase B"/>
    <property type="match status" value="2"/>
</dbReference>
<dbReference type="GO" id="GO:0016757">
    <property type="term" value="F:glycosyltransferase activity"/>
    <property type="evidence" value="ECO:0007669"/>
    <property type="project" value="UniProtKB-KW"/>
</dbReference>
<dbReference type="InterPro" id="IPR028098">
    <property type="entry name" value="Glyco_trans_4-like_N"/>
</dbReference>
<evidence type="ECO:0000256" key="2">
    <source>
        <dbReference type="ARBA" id="ARBA00022679"/>
    </source>
</evidence>
<feature type="domain" description="Glycosyl transferase family 1" evidence="3">
    <location>
        <begin position="199"/>
        <end position="350"/>
    </location>
</feature>
<dbReference type="EC" id="2.4.-.-" evidence="5"/>
<evidence type="ECO:0000313" key="6">
    <source>
        <dbReference type="Proteomes" id="UP001216558"/>
    </source>
</evidence>
<evidence type="ECO:0000259" key="3">
    <source>
        <dbReference type="Pfam" id="PF00534"/>
    </source>
</evidence>
<feature type="domain" description="Glycosyltransferase subfamily 4-like N-terminal" evidence="4">
    <location>
        <begin position="24"/>
        <end position="180"/>
    </location>
</feature>
<protein>
    <submittedName>
        <fullName evidence="5">Glycosyltransferase</fullName>
        <ecNumber evidence="5">2.4.-.-</ecNumber>
    </submittedName>
</protein>
<dbReference type="Pfam" id="PF13579">
    <property type="entry name" value="Glyco_trans_4_4"/>
    <property type="match status" value="1"/>
</dbReference>
<evidence type="ECO:0000256" key="1">
    <source>
        <dbReference type="ARBA" id="ARBA00022676"/>
    </source>
</evidence>
<organism evidence="5 6">
    <name type="scientific">Erythrobacter fulvus</name>
    <dbReference type="NCBI Taxonomy" id="2987523"/>
    <lineage>
        <taxon>Bacteria</taxon>
        <taxon>Pseudomonadati</taxon>
        <taxon>Pseudomonadota</taxon>
        <taxon>Alphaproteobacteria</taxon>
        <taxon>Sphingomonadales</taxon>
        <taxon>Erythrobacteraceae</taxon>
        <taxon>Erythrobacter/Porphyrobacter group</taxon>
        <taxon>Erythrobacter</taxon>
    </lineage>
</organism>
<reference evidence="5 6" key="1">
    <citation type="submission" date="2022-10" db="EMBL/GenBank/DDBJ databases">
        <title>Erythrobacter sp. sf7 Genome sequencing.</title>
        <authorList>
            <person name="Park S."/>
        </authorList>
    </citation>
    <scope>NUCLEOTIDE SEQUENCE [LARGE SCALE GENOMIC DNA]</scope>
    <source>
        <strain evidence="6">sf7</strain>
    </source>
</reference>
<gene>
    <name evidence="5" type="ORF">OIK40_10315</name>
</gene>
<accession>A0ABT5JR85</accession>
<dbReference type="InterPro" id="IPR001296">
    <property type="entry name" value="Glyco_trans_1"/>
</dbReference>
<keyword evidence="6" id="KW-1185">Reference proteome</keyword>
<evidence type="ECO:0000313" key="5">
    <source>
        <dbReference type="EMBL" id="MDC8755031.1"/>
    </source>
</evidence>
<dbReference type="PANTHER" id="PTHR12526">
    <property type="entry name" value="GLYCOSYLTRANSFERASE"/>
    <property type="match status" value="1"/>
</dbReference>
<dbReference type="EMBL" id="JAQQXQ010000007">
    <property type="protein sequence ID" value="MDC8755031.1"/>
    <property type="molecule type" value="Genomic_DNA"/>
</dbReference>
<sequence length="380" mass="40271">MSVSGGAALRVLHCHSTFAAGGKEVRSVRLMNAFGAAMEHIIVSAEPDATGARALIAPGIKVRFPANFPALKGLPTPGRLATLGEALKGYDLVCTYNWGAIDVAMAHTTFAKSFRLPPLVHHEDGFNEDEAGGLKTRRNLYRRAALRGAARVIVPSTGLEQIATGPWAQPPEKVLRIANGIDTAAFAAPPNPAALRLIKREGERWIGTLAGLRPVKQLPLLVKAMAGLPEEWHLVICGEGPERETIAAAADALEVSHRVHLPGAVADPAQIIGLFDIFALSSASEQFPLSVVEAMAAGLPVAAPDVGDVRQMVAEPNRAYIAVPNDAQALGTMLADLAADADLRSRIGAANWERARAQYDAAQMVARYRAVYAAAIGRDF</sequence>
<name>A0ABT5JR85_9SPHN</name>